<evidence type="ECO:0000313" key="1">
    <source>
        <dbReference type="EMBL" id="PZF73566.1"/>
    </source>
</evidence>
<protein>
    <recommendedName>
        <fullName evidence="3">HEXXH motif domain-containing protein</fullName>
    </recommendedName>
</protein>
<evidence type="ECO:0000313" key="2">
    <source>
        <dbReference type="Proteomes" id="UP000248745"/>
    </source>
</evidence>
<dbReference type="OrthoDB" id="3987769at2"/>
<comment type="caution">
    <text evidence="1">The sequence shown here is derived from an EMBL/GenBank/DDBJ whole genome shotgun (WGS) entry which is preliminary data.</text>
</comment>
<sequence>MNAYLEFAKSLEWKNDVSLFICEEYQSFLLGKINAVISSQDEISEELKSLLDQMDETEFHSFIRIPFVAKLFYGNLKNEENTKLRLLEYAFSYLSWLNKLPSKYDFKNIPADGLRRANNSMPLEQRVNYPLPLSAKSSIKIPGMNRGGNDLCMLSFNTLETELSKITSICQRISELSEKTWELVAIGTECLVLRTEMTEHDRFSSASFRGLAGLNLIINSHATSVEVIMDAIIHEAIHSVLYQLEPTHGAFFIDDTTSAALVQSPWTSNTINTDNLAQACFVWYGLFNFWSKVIIDSDDVNEISFGKYNVNKISNGFRKLSLMPFNNHLNTDMKKAILYMVSMFYGK</sequence>
<dbReference type="EMBL" id="QKTW01000011">
    <property type="protein sequence ID" value="PZF73566.1"/>
    <property type="molecule type" value="Genomic_DNA"/>
</dbReference>
<dbReference type="AlphaFoldDB" id="A0A2W2BJF0"/>
<reference evidence="1 2" key="1">
    <citation type="submission" date="2018-06" db="EMBL/GenBank/DDBJ databases">
        <title>Mucibacter soli gen. nov., sp. nov., a new member of the family Chitinophagaceae producing mucin.</title>
        <authorList>
            <person name="Kim M.-K."/>
            <person name="Park S."/>
            <person name="Kim T.-S."/>
            <person name="Joung Y."/>
            <person name="Han J.-H."/>
            <person name="Kim S.B."/>
        </authorList>
    </citation>
    <scope>NUCLEOTIDE SEQUENCE [LARGE SCALE GENOMIC DNA]</scope>
    <source>
        <strain evidence="1 2">R1-15</strain>
    </source>
</reference>
<accession>A0A2W2BJF0</accession>
<dbReference type="RefSeq" id="WP_110998292.1">
    <property type="nucleotide sequence ID" value="NZ_QKTW01000011.1"/>
</dbReference>
<organism evidence="1 2">
    <name type="scientific">Taibaiella soli</name>
    <dbReference type="NCBI Taxonomy" id="1649169"/>
    <lineage>
        <taxon>Bacteria</taxon>
        <taxon>Pseudomonadati</taxon>
        <taxon>Bacteroidota</taxon>
        <taxon>Chitinophagia</taxon>
        <taxon>Chitinophagales</taxon>
        <taxon>Chitinophagaceae</taxon>
        <taxon>Taibaiella</taxon>
    </lineage>
</organism>
<gene>
    <name evidence="1" type="ORF">DN068_07540</name>
</gene>
<name>A0A2W2BJF0_9BACT</name>
<keyword evidence="2" id="KW-1185">Reference proteome</keyword>
<dbReference type="Proteomes" id="UP000248745">
    <property type="component" value="Unassembled WGS sequence"/>
</dbReference>
<proteinExistence type="predicted"/>
<evidence type="ECO:0008006" key="3">
    <source>
        <dbReference type="Google" id="ProtNLM"/>
    </source>
</evidence>